<dbReference type="SUPFAM" id="SSF49299">
    <property type="entry name" value="PKD domain"/>
    <property type="match status" value="1"/>
</dbReference>
<feature type="chain" id="PRO_5022679444" evidence="2">
    <location>
        <begin position="19"/>
        <end position="724"/>
    </location>
</feature>
<dbReference type="GO" id="GO:0005975">
    <property type="term" value="P:carbohydrate metabolic process"/>
    <property type="evidence" value="ECO:0007669"/>
    <property type="project" value="UniProtKB-ARBA"/>
</dbReference>
<gene>
    <name evidence="4" type="ORF">FSW04_01005</name>
</gene>
<dbReference type="Pfam" id="PF18911">
    <property type="entry name" value="PKD_4"/>
    <property type="match status" value="1"/>
</dbReference>
<dbReference type="Proteomes" id="UP000321805">
    <property type="component" value="Chromosome"/>
</dbReference>
<sequence>MMCAVAAIAATAPAAAQAAPGDLGVDDGPYALRGAGASASKPESKLWFNDGTWWASLGTTAAGHRIARLDRTTERWIDTGPTIDPRLDSRDDALWDAASGKLYVASHVLRDSGGGIPASSMFAGKLWRYSYDPASQAYTLDPGFPADVNAAQTETLVIDKDSTGRLWATWTQQGRVYVNHTDGDDAAWGTPYVLPGSGVLTSDDISSVIHFGGDRIGVLWSDQTDDTMNFAVHADGAGDGAASWSSTAIDTGSPTADDHINLKADGAGRVYAATKTSATINGQPLLLLLRRSVAGTWTSAVYGSRPVHTRPIVLLEEGAGTLDMVATCARTAGGDGQSGGDICTKHTSMDSPAFGPPADPGTAILRDLTSDTGDLNDASSTKQSLSSATGMVVLASITSRREYWHADVPVSAPPPAAPQPAFTATPGAGGDAQQVGFADTTAGAPSQWWWTFGDGTASAQRNPQHRYAAPGTYAATLSVADTSGQQRAVTETVTVRSAGAGAGAGGGGGGGGGGAGPAGGGAGTRAGTAAGQDAGGTGAPAITLGTQGATVPYGRPVTVRATVARAGAGTPLTLRATAYPFRAPFADLETDVPADATGTTRFTIPALRVTTRVLAVGAGALSAPLTLRSAARPVLTMLRRRGTRTVAVRGTVAPYTRDGIVDVQRRTASGRWVRVRRLAVQRHGRFAARVRAAAGRVLRLVARPRDGGAHVDGTGPAHRVTRRL</sequence>
<feature type="region of interest" description="Disordered" evidence="1">
    <location>
        <begin position="498"/>
        <end position="534"/>
    </location>
</feature>
<dbReference type="EMBL" id="CP042430">
    <property type="protein sequence ID" value="QEC46293.1"/>
    <property type="molecule type" value="Genomic_DNA"/>
</dbReference>
<dbReference type="InterPro" id="IPR035986">
    <property type="entry name" value="PKD_dom_sf"/>
</dbReference>
<evidence type="ECO:0000313" key="5">
    <source>
        <dbReference type="Proteomes" id="UP000321805"/>
    </source>
</evidence>
<dbReference type="SMART" id="SM00089">
    <property type="entry name" value="PKD"/>
    <property type="match status" value="1"/>
</dbReference>
<protein>
    <submittedName>
        <fullName evidence="4">PKD domain-containing protein</fullName>
    </submittedName>
</protein>
<feature type="domain" description="PKD" evidence="3">
    <location>
        <begin position="418"/>
        <end position="502"/>
    </location>
</feature>
<organism evidence="4 5">
    <name type="scientific">Baekduia soli</name>
    <dbReference type="NCBI Taxonomy" id="496014"/>
    <lineage>
        <taxon>Bacteria</taxon>
        <taxon>Bacillati</taxon>
        <taxon>Actinomycetota</taxon>
        <taxon>Thermoleophilia</taxon>
        <taxon>Solirubrobacterales</taxon>
        <taxon>Baekduiaceae</taxon>
        <taxon>Baekduia</taxon>
    </lineage>
</organism>
<dbReference type="KEGG" id="bsol:FSW04_01005"/>
<dbReference type="InterPro" id="IPR013783">
    <property type="entry name" value="Ig-like_fold"/>
</dbReference>
<dbReference type="AlphaFoldDB" id="A0A5B8TZY6"/>
<dbReference type="Gene3D" id="2.60.40.10">
    <property type="entry name" value="Immunoglobulins"/>
    <property type="match status" value="1"/>
</dbReference>
<evidence type="ECO:0000259" key="3">
    <source>
        <dbReference type="PROSITE" id="PS50093"/>
    </source>
</evidence>
<feature type="signal peptide" evidence="2">
    <location>
        <begin position="1"/>
        <end position="18"/>
    </location>
</feature>
<dbReference type="OrthoDB" id="9802683at2"/>
<reference evidence="4 5" key="1">
    <citation type="journal article" date="2018" name="J. Microbiol.">
        <title>Baekduia soli gen. nov., sp. nov., a novel bacterium isolated from the soil of Baekdu Mountain and proposal of a novel family name, Baekduiaceae fam. nov.</title>
        <authorList>
            <person name="An D.S."/>
            <person name="Siddiqi M.Z."/>
            <person name="Kim K.H."/>
            <person name="Yu H.S."/>
            <person name="Im W.T."/>
        </authorList>
    </citation>
    <scope>NUCLEOTIDE SEQUENCE [LARGE SCALE GENOMIC DNA]</scope>
    <source>
        <strain evidence="4 5">BR7-21</strain>
    </source>
</reference>
<dbReference type="InterPro" id="IPR022409">
    <property type="entry name" value="PKD/Chitinase_dom"/>
</dbReference>
<dbReference type="PROSITE" id="PS50093">
    <property type="entry name" value="PKD"/>
    <property type="match status" value="1"/>
</dbReference>
<dbReference type="InterPro" id="IPR000601">
    <property type="entry name" value="PKD_dom"/>
</dbReference>
<proteinExistence type="predicted"/>
<keyword evidence="2" id="KW-0732">Signal</keyword>
<name>A0A5B8TZY6_9ACTN</name>
<keyword evidence="5" id="KW-1185">Reference proteome</keyword>
<evidence type="ECO:0000313" key="4">
    <source>
        <dbReference type="EMBL" id="QEC46293.1"/>
    </source>
</evidence>
<dbReference type="CDD" id="cd00146">
    <property type="entry name" value="PKD"/>
    <property type="match status" value="1"/>
</dbReference>
<evidence type="ECO:0000256" key="1">
    <source>
        <dbReference type="SAM" id="MobiDB-lite"/>
    </source>
</evidence>
<evidence type="ECO:0000256" key="2">
    <source>
        <dbReference type="SAM" id="SignalP"/>
    </source>
</evidence>
<accession>A0A5B8TZY6</accession>
<feature type="compositionally biased region" description="Gly residues" evidence="1">
    <location>
        <begin position="500"/>
        <end position="524"/>
    </location>
</feature>